<gene>
    <name evidence="5" type="ORF">MYMAC_005691</name>
</gene>
<dbReference type="SUPFAM" id="SSF51735">
    <property type="entry name" value="NAD(P)-binding Rossmann-fold domains"/>
    <property type="match status" value="1"/>
</dbReference>
<dbReference type="EMBL" id="CP022203">
    <property type="protein sequence ID" value="ATB50036.1"/>
    <property type="molecule type" value="Genomic_DNA"/>
</dbReference>
<proteinExistence type="inferred from homology"/>
<keyword evidence="6" id="KW-1185">Reference proteome</keyword>
<comment type="similarity">
    <text evidence="1 3">Belongs to the short-chain dehydrogenases/reductases (SDR) family.</text>
</comment>
<dbReference type="PRINTS" id="PR00081">
    <property type="entry name" value="GDHRDH"/>
</dbReference>
<reference evidence="5 6" key="1">
    <citation type="submission" date="2017-06" db="EMBL/GenBank/DDBJ databases">
        <title>Sequencing and comparative analysis of myxobacterial genomes.</title>
        <authorList>
            <person name="Rupp O."/>
            <person name="Goesmann A."/>
            <person name="Sogaard-Andersen L."/>
        </authorList>
    </citation>
    <scope>NUCLEOTIDE SEQUENCE [LARGE SCALE GENOMIC DNA]</scope>
    <source>
        <strain evidence="5 6">DSM 14697</strain>
    </source>
</reference>
<evidence type="ECO:0000313" key="5">
    <source>
        <dbReference type="EMBL" id="ATB50036.1"/>
    </source>
</evidence>
<evidence type="ECO:0000259" key="4">
    <source>
        <dbReference type="SMART" id="SM00822"/>
    </source>
</evidence>
<evidence type="ECO:0000256" key="1">
    <source>
        <dbReference type="ARBA" id="ARBA00006484"/>
    </source>
</evidence>
<dbReference type="AlphaFoldDB" id="A0A250K3W0"/>
<dbReference type="CDD" id="cd05350">
    <property type="entry name" value="SDR_c6"/>
    <property type="match status" value="1"/>
</dbReference>
<dbReference type="GO" id="GO:0016491">
    <property type="term" value="F:oxidoreductase activity"/>
    <property type="evidence" value="ECO:0007669"/>
    <property type="project" value="UniProtKB-KW"/>
</dbReference>
<protein>
    <submittedName>
        <fullName evidence="5">Oxidoreductase</fullName>
    </submittedName>
</protein>
<keyword evidence="2" id="KW-0560">Oxidoreductase</keyword>
<dbReference type="PRINTS" id="PR00080">
    <property type="entry name" value="SDRFAMILY"/>
</dbReference>
<dbReference type="InterPro" id="IPR057326">
    <property type="entry name" value="KR_dom"/>
</dbReference>
<dbReference type="PANTHER" id="PTHR44196:SF3">
    <property type="entry name" value="SHORT CHAIN DEHYDROGENASE FAMILY PROTEIN"/>
    <property type="match status" value="1"/>
</dbReference>
<dbReference type="OrthoDB" id="658698at2"/>
<feature type="domain" description="Ketoreductase" evidence="4">
    <location>
        <begin position="7"/>
        <end position="191"/>
    </location>
</feature>
<dbReference type="RefSeq" id="WP_095960379.1">
    <property type="nucleotide sequence ID" value="NZ_CP022203.1"/>
</dbReference>
<dbReference type="SMART" id="SM00822">
    <property type="entry name" value="PKS_KR"/>
    <property type="match status" value="1"/>
</dbReference>
<sequence length="253" mass="26990">MAEMSYRTALVTGASSGLGRGLALWLARRGARVFAAGRRLPQLQALRDEAQAAGVTVEPVELDVTQADATLERIRALDAECGGLDLVVANAGVGGTTNAKKLPWERVRGIIDTNVTGAAATLSAVLPQMVERKRGHLVGVSSLAGFRGLAGHAAYSASKAFLSTFMESLRVDLRGTGVRVTCIYPGFVKSELTATNNFPMPFLMETEDAVERMGKGILRGDAELSFPWQLAVPTRVAKLLPNPLFDAAARRLR</sequence>
<organism evidence="5 6">
    <name type="scientific">Corallococcus macrosporus DSM 14697</name>
    <dbReference type="NCBI Taxonomy" id="1189310"/>
    <lineage>
        <taxon>Bacteria</taxon>
        <taxon>Pseudomonadati</taxon>
        <taxon>Myxococcota</taxon>
        <taxon>Myxococcia</taxon>
        <taxon>Myxococcales</taxon>
        <taxon>Cystobacterineae</taxon>
        <taxon>Myxococcaceae</taxon>
        <taxon>Corallococcus</taxon>
    </lineage>
</organism>
<dbReference type="GO" id="GO:0016020">
    <property type="term" value="C:membrane"/>
    <property type="evidence" value="ECO:0007669"/>
    <property type="project" value="TreeGrafter"/>
</dbReference>
<dbReference type="KEGG" id="mmas:MYMAC_005691"/>
<evidence type="ECO:0000256" key="3">
    <source>
        <dbReference type="RuleBase" id="RU000363"/>
    </source>
</evidence>
<dbReference type="InterPro" id="IPR020904">
    <property type="entry name" value="Sc_DH/Rdtase_CS"/>
</dbReference>
<dbReference type="Gene3D" id="3.40.50.720">
    <property type="entry name" value="NAD(P)-binding Rossmann-like Domain"/>
    <property type="match status" value="1"/>
</dbReference>
<dbReference type="Proteomes" id="UP000217343">
    <property type="component" value="Chromosome"/>
</dbReference>
<dbReference type="InterPro" id="IPR036291">
    <property type="entry name" value="NAD(P)-bd_dom_sf"/>
</dbReference>
<dbReference type="Pfam" id="PF00106">
    <property type="entry name" value="adh_short"/>
    <property type="match status" value="1"/>
</dbReference>
<evidence type="ECO:0000313" key="6">
    <source>
        <dbReference type="Proteomes" id="UP000217343"/>
    </source>
</evidence>
<dbReference type="InterPro" id="IPR002347">
    <property type="entry name" value="SDR_fam"/>
</dbReference>
<accession>A0A250K3W0</accession>
<name>A0A250K3W0_9BACT</name>
<dbReference type="PANTHER" id="PTHR44196">
    <property type="entry name" value="DEHYDROGENASE/REDUCTASE SDR FAMILY MEMBER 7B"/>
    <property type="match status" value="1"/>
</dbReference>
<dbReference type="PROSITE" id="PS00061">
    <property type="entry name" value="ADH_SHORT"/>
    <property type="match status" value="1"/>
</dbReference>
<evidence type="ECO:0000256" key="2">
    <source>
        <dbReference type="ARBA" id="ARBA00023002"/>
    </source>
</evidence>